<feature type="compositionally biased region" description="Low complexity" evidence="1">
    <location>
        <begin position="578"/>
        <end position="592"/>
    </location>
</feature>
<keyword evidence="4" id="KW-1185">Reference proteome</keyword>
<protein>
    <submittedName>
        <fullName evidence="5">Secreted protein</fullName>
    </submittedName>
</protein>
<keyword evidence="2" id="KW-0812">Transmembrane</keyword>
<dbReference type="WBParaSite" id="maker-uti_cns_0012403-snap-gene-0.2-mRNA-1">
    <property type="protein sequence ID" value="maker-uti_cns_0012403-snap-gene-0.2-mRNA-1"/>
    <property type="gene ID" value="maker-uti_cns_0012403-snap-gene-0.2"/>
</dbReference>
<feature type="chain" id="PRO_5009320913" evidence="3">
    <location>
        <begin position="24"/>
        <end position="964"/>
    </location>
</feature>
<feature type="transmembrane region" description="Helical" evidence="2">
    <location>
        <begin position="235"/>
        <end position="262"/>
    </location>
</feature>
<reference evidence="5" key="1">
    <citation type="submission" date="2016-11" db="UniProtKB">
        <authorList>
            <consortium name="WormBaseParasite"/>
        </authorList>
    </citation>
    <scope>IDENTIFICATION</scope>
</reference>
<keyword evidence="3" id="KW-0732">Signal</keyword>
<evidence type="ECO:0000256" key="1">
    <source>
        <dbReference type="SAM" id="MobiDB-lite"/>
    </source>
</evidence>
<feature type="compositionally biased region" description="Basic and acidic residues" evidence="1">
    <location>
        <begin position="126"/>
        <end position="141"/>
    </location>
</feature>
<feature type="compositionally biased region" description="Low complexity" evidence="1">
    <location>
        <begin position="793"/>
        <end position="804"/>
    </location>
</feature>
<feature type="compositionally biased region" description="Low complexity" evidence="1">
    <location>
        <begin position="555"/>
        <end position="568"/>
    </location>
</feature>
<feature type="region of interest" description="Disordered" evidence="1">
    <location>
        <begin position="785"/>
        <end position="804"/>
    </location>
</feature>
<name>A0A1I8IFH2_9PLAT</name>
<organism evidence="4 5">
    <name type="scientific">Macrostomum lignano</name>
    <dbReference type="NCBI Taxonomy" id="282301"/>
    <lineage>
        <taxon>Eukaryota</taxon>
        <taxon>Metazoa</taxon>
        <taxon>Spiralia</taxon>
        <taxon>Lophotrochozoa</taxon>
        <taxon>Platyhelminthes</taxon>
        <taxon>Rhabditophora</taxon>
        <taxon>Macrostomorpha</taxon>
        <taxon>Macrostomida</taxon>
        <taxon>Macrostomidae</taxon>
        <taxon>Macrostomum</taxon>
    </lineage>
</organism>
<evidence type="ECO:0000256" key="3">
    <source>
        <dbReference type="SAM" id="SignalP"/>
    </source>
</evidence>
<evidence type="ECO:0000313" key="5">
    <source>
        <dbReference type="WBParaSite" id="maker-uti_cns_0012403-snap-gene-0.2-mRNA-1"/>
    </source>
</evidence>
<dbReference type="Proteomes" id="UP000095280">
    <property type="component" value="Unplaced"/>
</dbReference>
<feature type="transmembrane region" description="Helical" evidence="2">
    <location>
        <begin position="208"/>
        <end position="228"/>
    </location>
</feature>
<feature type="signal peptide" evidence="3">
    <location>
        <begin position="1"/>
        <end position="23"/>
    </location>
</feature>
<feature type="region of interest" description="Disordered" evidence="1">
    <location>
        <begin position="117"/>
        <end position="142"/>
    </location>
</feature>
<accession>A0A1I8IFH2</accession>
<evidence type="ECO:0000313" key="4">
    <source>
        <dbReference type="Proteomes" id="UP000095280"/>
    </source>
</evidence>
<proteinExistence type="predicted"/>
<sequence>MDNAFVLQLCLAIALFQLPVCSAVTKCIVGAFSGTNYSTAAFDALKSAKSKTCPTTSNDKCHTVYTSASGQLTDAKVYIGCESDCTAKETAATPANVVKGCTSCKGYDCAPTTAPAVTTPNKSKKKTDDVKDSKDDEKKSQDQLQPGQPIFLALLVAFSLTVRLISLLAMLISGMAPFMTLVAMATMMTSVAMATMMTSVAMATMMTVVAMATMMTLVAMATVTTLVAMATMMTLVAMATVTTLVAMATMMSLVAMATMMTLTLQLRLAGRSLLGPWTAAATPALSFYRNGTQVGQIILPLNREAAGLSKRGDGFLGRPAVDVDQVAADHVAGAVHPQISLLRLNRPNANQFSKLLKNHKSDNSVRPDPHPVRHESFIEAGQTFGPDGGSGARERIGIGGSTKAHRVLVHHPGLHYIQWRSHSATQHAGDSARTDFLPQREVGRIGLPEQPLDRLVQAHPDGPVAAIAHHRRHDAFVQTAKAFVADHGGQAANETGVASAARPVGCFALDLQANLHHVYRIGDHRRRQVGAAGQAHPDPVAFRLLLLLRVHDNSSTISDSSPSLSSSSKVPPIRLASRRSIQTSRSTSRGSGLAAEVRLAEDSDSLAWKYSTRWCLAGQPMSRLAGNTDSQADLLCQLSGRCLCGGLAEIQMTAWRHPHLREGGHAGRAPGEQQATVARFQQYSGCGRYASKTTAGVSSVGLARGSIQQGWTVPPDPWLQPHLSGRLQTDTFGNLGHRAVGRPVQLCIRKSEHEAATGRRDPAAGRWSPELSGRAFGLQAERQAGARSPAVIQQSPGSGSRPGSTRTWGLCKFRLVNLAVAVPVGFVDHLLKLLVCEILAQLLGNAFQIFKRNLNESPNKSSKKPSPVPSLSYSAISFLISSFLGSKPSARMATFSSLMSMVPEPSLLNRSNASRISCFCSSDSSSLMPAVFFFWPPPGLGFLKVDCNETAMSTDSNEHSHRLQ</sequence>
<feature type="region of interest" description="Disordered" evidence="1">
    <location>
        <begin position="555"/>
        <end position="594"/>
    </location>
</feature>
<keyword evidence="2" id="KW-1133">Transmembrane helix</keyword>
<evidence type="ECO:0000256" key="2">
    <source>
        <dbReference type="SAM" id="Phobius"/>
    </source>
</evidence>
<keyword evidence="2" id="KW-0472">Membrane</keyword>
<dbReference type="AlphaFoldDB" id="A0A1I8IFH2"/>